<dbReference type="EC" id="2.7.11.1" evidence="2"/>
<organism evidence="16 17">
    <name type="scientific">Cinnamomum micranthum f. kanehirae</name>
    <dbReference type="NCBI Taxonomy" id="337451"/>
    <lineage>
        <taxon>Eukaryota</taxon>
        <taxon>Viridiplantae</taxon>
        <taxon>Streptophyta</taxon>
        <taxon>Embryophyta</taxon>
        <taxon>Tracheophyta</taxon>
        <taxon>Spermatophyta</taxon>
        <taxon>Magnoliopsida</taxon>
        <taxon>Magnoliidae</taxon>
        <taxon>Laurales</taxon>
        <taxon>Lauraceae</taxon>
        <taxon>Cinnamomum</taxon>
    </lineage>
</organism>
<evidence type="ECO:0000256" key="11">
    <source>
        <dbReference type="ARBA" id="ARBA00058225"/>
    </source>
</evidence>
<comment type="similarity">
    <text evidence="1">Belongs to the protein kinase superfamily. CAMK Ser/Thr protein kinase family. SNF1 subfamily.</text>
</comment>
<protein>
    <recommendedName>
        <fullName evidence="2">non-specific serine/threonine protein kinase</fullName>
        <ecNumber evidence="2">2.7.11.1</ecNumber>
    </recommendedName>
</protein>
<evidence type="ECO:0000313" key="16">
    <source>
        <dbReference type="EMBL" id="RWR81223.1"/>
    </source>
</evidence>
<dbReference type="Gene3D" id="3.30.310.80">
    <property type="entry name" value="Kinase associated domain 1, KA1"/>
    <property type="match status" value="1"/>
</dbReference>
<dbReference type="GO" id="GO:0007165">
    <property type="term" value="P:signal transduction"/>
    <property type="evidence" value="ECO:0007669"/>
    <property type="project" value="InterPro"/>
</dbReference>
<feature type="domain" description="Protein kinase" evidence="14">
    <location>
        <begin position="143"/>
        <end position="397"/>
    </location>
</feature>
<feature type="binding site" evidence="12">
    <location>
        <position position="172"/>
    </location>
    <ligand>
        <name>ATP</name>
        <dbReference type="ChEBI" id="CHEBI:30616"/>
    </ligand>
</feature>
<evidence type="ECO:0000259" key="15">
    <source>
        <dbReference type="PROSITE" id="PS50816"/>
    </source>
</evidence>
<sequence length="558" mass="63721">MCIYFYIYIKLLKESYYKPTTRCFSIRFPSISPISLSQKVQTTQTILHSVSNKILLLLLLLLLLLRQKSTPPPRPGVHIRRNGDDDTIDRRRCRRGKRSFFSSSSSPKPKLYEKTPEMSSSSSRTSSESAQIPANAKVIFGKYQLGKLLGCGAFGKVFHARHIRSGASVAIKVVDKQKIVRRGLSSNIEREIAIMRRVRHPHVVKLFEVLASRSKIYFVMEYVRGGELFSKVSRGRLTEDLCRRYFQQLISAVRFCHSRGVFHRDLKPENILLDDNGDLKVSDFGLSAVADQIRDDGLFHTVCGTPAYVAPEILSKRGYDGAKVDLWSCGVILFVLNAGYLPFNDPNLMAMYRKIYLGEFRCPKWTSLDMRRMLCRLLDTNPNTRITIDEIYRDPWFRKGLKEPKFEFHKEDFGFDCVVDPSDTAGSRNDTSLNAFDIISFSSGLDLSGLFSESGASVPDRERFVSGESAEKIAEKLEEVARNEKLEVRKKGWGVEMNGQNGNFVAEMEIRRLTEDLVVVEMRKMGVGDVRSYRELWAEKVRPALNVFVHDWKIAGFR</sequence>
<evidence type="ECO:0000256" key="13">
    <source>
        <dbReference type="SAM" id="MobiDB-lite"/>
    </source>
</evidence>
<dbReference type="FunFam" id="3.30.310.80:FF:000005">
    <property type="entry name" value="Non-specific serine/threonine protein kinase"/>
    <property type="match status" value="1"/>
</dbReference>
<dbReference type="FunFam" id="1.10.510.10:FF:000653">
    <property type="entry name" value="Non-specific serine/threonine protein kinase"/>
    <property type="match status" value="1"/>
</dbReference>
<evidence type="ECO:0000256" key="12">
    <source>
        <dbReference type="PROSITE-ProRule" id="PRU10141"/>
    </source>
</evidence>
<dbReference type="InterPro" id="IPR000719">
    <property type="entry name" value="Prot_kinase_dom"/>
</dbReference>
<comment type="caution">
    <text evidence="16">The sequence shown here is derived from an EMBL/GenBank/DDBJ whole genome shotgun (WGS) entry which is preliminary data.</text>
</comment>
<evidence type="ECO:0000256" key="3">
    <source>
        <dbReference type="ARBA" id="ARBA00022527"/>
    </source>
</evidence>
<name>A0A443NRS6_9MAGN</name>
<evidence type="ECO:0000256" key="8">
    <source>
        <dbReference type="ARBA" id="ARBA00023211"/>
    </source>
</evidence>
<keyword evidence="5 12" id="KW-0547">Nucleotide-binding</keyword>
<reference evidence="16 17" key="1">
    <citation type="journal article" date="2019" name="Nat. Plants">
        <title>Stout camphor tree genome fills gaps in understanding of flowering plant genome evolution.</title>
        <authorList>
            <person name="Chaw S.M."/>
            <person name="Liu Y.C."/>
            <person name="Wu Y.W."/>
            <person name="Wang H.Y."/>
            <person name="Lin C.I."/>
            <person name="Wu C.S."/>
            <person name="Ke H.M."/>
            <person name="Chang L.Y."/>
            <person name="Hsu C.Y."/>
            <person name="Yang H.T."/>
            <person name="Sudianto E."/>
            <person name="Hsu M.H."/>
            <person name="Wu K.P."/>
            <person name="Wang L.N."/>
            <person name="Leebens-Mack J.H."/>
            <person name="Tsai I.J."/>
        </authorList>
    </citation>
    <scope>NUCLEOTIDE SEQUENCE [LARGE SCALE GENOMIC DNA]</scope>
    <source>
        <strain evidence="17">cv. Chaw 1501</strain>
        <tissue evidence="16">Young leaves</tissue>
    </source>
</reference>
<dbReference type="GO" id="GO:0004674">
    <property type="term" value="F:protein serine/threonine kinase activity"/>
    <property type="evidence" value="ECO:0007669"/>
    <property type="project" value="UniProtKB-KW"/>
</dbReference>
<dbReference type="GO" id="GO:0106310">
    <property type="term" value="F:protein serine kinase activity"/>
    <property type="evidence" value="ECO:0007669"/>
    <property type="project" value="RHEA"/>
</dbReference>
<keyword evidence="8" id="KW-0464">Manganese</keyword>
<dbReference type="Pfam" id="PF03822">
    <property type="entry name" value="NAF"/>
    <property type="match status" value="1"/>
</dbReference>
<dbReference type="Proteomes" id="UP000283530">
    <property type="component" value="Unassembled WGS sequence"/>
</dbReference>
<dbReference type="OrthoDB" id="193931at2759"/>
<evidence type="ECO:0000256" key="10">
    <source>
        <dbReference type="ARBA" id="ARBA00048679"/>
    </source>
</evidence>
<evidence type="ECO:0000256" key="4">
    <source>
        <dbReference type="ARBA" id="ARBA00022679"/>
    </source>
</evidence>
<dbReference type="InterPro" id="IPR017441">
    <property type="entry name" value="Protein_kinase_ATP_BS"/>
</dbReference>
<dbReference type="FunFam" id="3.30.200.20:FF:000042">
    <property type="entry name" value="Aurora kinase A"/>
    <property type="match status" value="1"/>
</dbReference>
<evidence type="ECO:0000256" key="7">
    <source>
        <dbReference type="ARBA" id="ARBA00022840"/>
    </source>
</evidence>
<dbReference type="Pfam" id="PF00069">
    <property type="entry name" value="Pkinase"/>
    <property type="match status" value="1"/>
</dbReference>
<comment type="function">
    <text evidence="11">CIPK serine-threonine protein kinases interact with CBL proteins. Binding of a CBL protein to the regulatory NAF domain of CIPK protein lead to the activation of the kinase in a calcium-dependent manner.</text>
</comment>
<dbReference type="InterPro" id="IPR018451">
    <property type="entry name" value="NAF/FISL_domain"/>
</dbReference>
<dbReference type="AlphaFoldDB" id="A0A443NRS6"/>
<feature type="compositionally biased region" description="Low complexity" evidence="13">
    <location>
        <begin position="119"/>
        <end position="128"/>
    </location>
</feature>
<dbReference type="PROSITE" id="PS50816">
    <property type="entry name" value="NAF"/>
    <property type="match status" value="1"/>
</dbReference>
<dbReference type="InterPro" id="IPR011009">
    <property type="entry name" value="Kinase-like_dom_sf"/>
</dbReference>
<evidence type="ECO:0000256" key="6">
    <source>
        <dbReference type="ARBA" id="ARBA00022777"/>
    </source>
</evidence>
<gene>
    <name evidence="16" type="ORF">CKAN_00989700</name>
</gene>
<evidence type="ECO:0000259" key="14">
    <source>
        <dbReference type="PROSITE" id="PS50011"/>
    </source>
</evidence>
<dbReference type="EMBL" id="QPKB01000003">
    <property type="protein sequence ID" value="RWR81223.1"/>
    <property type="molecule type" value="Genomic_DNA"/>
</dbReference>
<keyword evidence="17" id="KW-1185">Reference proteome</keyword>
<dbReference type="PROSITE" id="PS00107">
    <property type="entry name" value="PROTEIN_KINASE_ATP"/>
    <property type="match status" value="1"/>
</dbReference>
<dbReference type="SMART" id="SM00220">
    <property type="entry name" value="S_TKc"/>
    <property type="match status" value="1"/>
</dbReference>
<evidence type="ECO:0000256" key="9">
    <source>
        <dbReference type="ARBA" id="ARBA00047899"/>
    </source>
</evidence>
<dbReference type="InterPro" id="IPR004041">
    <property type="entry name" value="NAF_dom"/>
</dbReference>
<dbReference type="Gene3D" id="1.10.510.10">
    <property type="entry name" value="Transferase(Phosphotransferase) domain 1"/>
    <property type="match status" value="1"/>
</dbReference>
<dbReference type="STRING" id="337451.A0A443NRS6"/>
<dbReference type="CDD" id="cd12195">
    <property type="entry name" value="CIPK_C"/>
    <property type="match status" value="1"/>
</dbReference>
<comment type="catalytic activity">
    <reaction evidence="10">
        <text>L-seryl-[protein] + ATP = O-phospho-L-seryl-[protein] + ADP + H(+)</text>
        <dbReference type="Rhea" id="RHEA:17989"/>
        <dbReference type="Rhea" id="RHEA-COMP:9863"/>
        <dbReference type="Rhea" id="RHEA-COMP:11604"/>
        <dbReference type="ChEBI" id="CHEBI:15378"/>
        <dbReference type="ChEBI" id="CHEBI:29999"/>
        <dbReference type="ChEBI" id="CHEBI:30616"/>
        <dbReference type="ChEBI" id="CHEBI:83421"/>
        <dbReference type="ChEBI" id="CHEBI:456216"/>
        <dbReference type="EC" id="2.7.11.1"/>
    </reaction>
</comment>
<dbReference type="PROSITE" id="PS00108">
    <property type="entry name" value="PROTEIN_KINASE_ST"/>
    <property type="match status" value="1"/>
</dbReference>
<keyword evidence="6 16" id="KW-0418">Kinase</keyword>
<evidence type="ECO:0000313" key="17">
    <source>
        <dbReference type="Proteomes" id="UP000283530"/>
    </source>
</evidence>
<evidence type="ECO:0000256" key="2">
    <source>
        <dbReference type="ARBA" id="ARBA00012513"/>
    </source>
</evidence>
<evidence type="ECO:0000256" key="5">
    <source>
        <dbReference type="ARBA" id="ARBA00022741"/>
    </source>
</evidence>
<proteinExistence type="inferred from homology"/>
<dbReference type="SUPFAM" id="SSF56112">
    <property type="entry name" value="Protein kinase-like (PK-like)"/>
    <property type="match status" value="1"/>
</dbReference>
<dbReference type="PANTHER" id="PTHR43895:SF151">
    <property type="entry name" value="CBL-INTERACTING SERINE_THREONINE-PROTEIN KINASE 11"/>
    <property type="match status" value="1"/>
</dbReference>
<keyword evidence="3" id="KW-0723">Serine/threonine-protein kinase</keyword>
<keyword evidence="4" id="KW-0808">Transferase</keyword>
<dbReference type="PROSITE" id="PS50011">
    <property type="entry name" value="PROTEIN_KINASE_DOM"/>
    <property type="match status" value="1"/>
</dbReference>
<comment type="catalytic activity">
    <reaction evidence="9">
        <text>L-threonyl-[protein] + ATP = O-phospho-L-threonyl-[protein] + ADP + H(+)</text>
        <dbReference type="Rhea" id="RHEA:46608"/>
        <dbReference type="Rhea" id="RHEA-COMP:11060"/>
        <dbReference type="Rhea" id="RHEA-COMP:11605"/>
        <dbReference type="ChEBI" id="CHEBI:15378"/>
        <dbReference type="ChEBI" id="CHEBI:30013"/>
        <dbReference type="ChEBI" id="CHEBI:30616"/>
        <dbReference type="ChEBI" id="CHEBI:61977"/>
        <dbReference type="ChEBI" id="CHEBI:456216"/>
        <dbReference type="EC" id="2.7.11.1"/>
    </reaction>
</comment>
<accession>A0A443NRS6</accession>
<dbReference type="InterPro" id="IPR008271">
    <property type="entry name" value="Ser/Thr_kinase_AS"/>
</dbReference>
<feature type="region of interest" description="Disordered" evidence="13">
    <location>
        <begin position="97"/>
        <end position="128"/>
    </location>
</feature>
<dbReference type="GO" id="GO:0005524">
    <property type="term" value="F:ATP binding"/>
    <property type="evidence" value="ECO:0007669"/>
    <property type="project" value="UniProtKB-UniRule"/>
</dbReference>
<feature type="domain" description="NAF" evidence="15">
    <location>
        <begin position="428"/>
        <end position="452"/>
    </location>
</feature>
<keyword evidence="7 12" id="KW-0067">ATP-binding</keyword>
<evidence type="ECO:0000256" key="1">
    <source>
        <dbReference type="ARBA" id="ARBA00006234"/>
    </source>
</evidence>
<dbReference type="PANTHER" id="PTHR43895">
    <property type="entry name" value="CALCIUM/CALMODULIN-DEPENDENT PROTEIN KINASE KINASE-RELATED"/>
    <property type="match status" value="1"/>
</dbReference>